<reference evidence="3 4" key="1">
    <citation type="submission" date="2024-05" db="EMBL/GenBank/DDBJ databases">
        <title>Haplotype-resolved chromosome-level genome assembly of Huyou (Citrus changshanensis).</title>
        <authorList>
            <person name="Miao C."/>
            <person name="Chen W."/>
            <person name="Wu Y."/>
            <person name="Wang L."/>
            <person name="Zhao S."/>
            <person name="Grierson D."/>
            <person name="Xu C."/>
            <person name="Chen K."/>
        </authorList>
    </citation>
    <scope>NUCLEOTIDE SEQUENCE [LARGE SCALE GENOMIC DNA]</scope>
    <source>
        <strain evidence="3">01-14</strain>
        <tissue evidence="3">Leaf</tissue>
    </source>
</reference>
<dbReference type="InterPro" id="IPR031107">
    <property type="entry name" value="Small_HSP"/>
</dbReference>
<gene>
    <name evidence="3" type="ORF">WN944_027320</name>
</gene>
<dbReference type="InterPro" id="IPR002068">
    <property type="entry name" value="A-crystallin/Hsp20_dom"/>
</dbReference>
<dbReference type="PANTHER" id="PTHR11527">
    <property type="entry name" value="HEAT-SHOCK PROTEIN 20 FAMILY MEMBER"/>
    <property type="match status" value="1"/>
</dbReference>
<protein>
    <recommendedName>
        <fullName evidence="2">SHSP domain-containing protein</fullName>
    </recommendedName>
</protein>
<comment type="caution">
    <text evidence="3">The sequence shown here is derived from an EMBL/GenBank/DDBJ whole genome shotgun (WGS) entry which is preliminary data.</text>
</comment>
<organism evidence="3 4">
    <name type="scientific">Citrus x changshan-huyou</name>
    <dbReference type="NCBI Taxonomy" id="2935761"/>
    <lineage>
        <taxon>Eukaryota</taxon>
        <taxon>Viridiplantae</taxon>
        <taxon>Streptophyta</taxon>
        <taxon>Embryophyta</taxon>
        <taxon>Tracheophyta</taxon>
        <taxon>Spermatophyta</taxon>
        <taxon>Magnoliopsida</taxon>
        <taxon>eudicotyledons</taxon>
        <taxon>Gunneridae</taxon>
        <taxon>Pentapetalae</taxon>
        <taxon>rosids</taxon>
        <taxon>malvids</taxon>
        <taxon>Sapindales</taxon>
        <taxon>Rutaceae</taxon>
        <taxon>Aurantioideae</taxon>
        <taxon>Citrus</taxon>
    </lineage>
</organism>
<dbReference type="Proteomes" id="UP001428341">
    <property type="component" value="Unassembled WGS sequence"/>
</dbReference>
<dbReference type="CDD" id="cd06464">
    <property type="entry name" value="ACD_sHsps-like"/>
    <property type="match status" value="1"/>
</dbReference>
<dbReference type="InterPro" id="IPR008978">
    <property type="entry name" value="HSP20-like_chaperone"/>
</dbReference>
<proteinExistence type="predicted"/>
<feature type="domain" description="SHSP" evidence="2">
    <location>
        <begin position="148"/>
        <end position="236"/>
    </location>
</feature>
<dbReference type="Gene3D" id="2.60.40.790">
    <property type="match status" value="2"/>
</dbReference>
<dbReference type="EMBL" id="JBCGBO010000025">
    <property type="protein sequence ID" value="KAK9175314.1"/>
    <property type="molecule type" value="Genomic_DNA"/>
</dbReference>
<evidence type="ECO:0000256" key="1">
    <source>
        <dbReference type="ARBA" id="ARBA00023016"/>
    </source>
</evidence>
<evidence type="ECO:0000313" key="4">
    <source>
        <dbReference type="Proteomes" id="UP001428341"/>
    </source>
</evidence>
<keyword evidence="4" id="KW-1185">Reference proteome</keyword>
<accession>A0AAP0LLQ0</accession>
<sequence>MCPGYNSYQRSVFWDEDENLVHFKNPLPSGMKKEDVKVEIDEDGKLLIETSKGVRSHIDPLSSASSSMIRFGSSFLSFGKKNEGDTASPIMSMKFNLPAGLDPNGFKTAIDDEGLLTLTFKKLVAIHSETPFDLKNDSAWVTAKENNKDVVHFKANLAAGTKMGDVMVGIAGGNSLIIGLLKKEEGDTNILKRFHGNNCWISVLPDGANPDGFKAAMDDAGVLTVTFTTKLKPEKKKLMPSPKKILGYLAEVVPACLLIGCRIGDEMSSGDY</sequence>
<keyword evidence="1" id="KW-0346">Stress response</keyword>
<evidence type="ECO:0000259" key="2">
    <source>
        <dbReference type="Pfam" id="PF00011"/>
    </source>
</evidence>
<dbReference type="SUPFAM" id="SSF49764">
    <property type="entry name" value="HSP20-like chaperones"/>
    <property type="match status" value="2"/>
</dbReference>
<dbReference type="AlphaFoldDB" id="A0AAP0LLQ0"/>
<dbReference type="Pfam" id="PF00011">
    <property type="entry name" value="HSP20"/>
    <property type="match status" value="1"/>
</dbReference>
<name>A0AAP0LLQ0_9ROSI</name>
<evidence type="ECO:0000313" key="3">
    <source>
        <dbReference type="EMBL" id="KAK9175314.1"/>
    </source>
</evidence>